<feature type="compositionally biased region" description="Basic and acidic residues" evidence="1">
    <location>
        <begin position="349"/>
        <end position="359"/>
    </location>
</feature>
<dbReference type="Proteomes" id="UP000037923">
    <property type="component" value="Unassembled WGS sequence"/>
</dbReference>
<feature type="region of interest" description="Disordered" evidence="1">
    <location>
        <begin position="691"/>
        <end position="783"/>
    </location>
</feature>
<feature type="region of interest" description="Disordered" evidence="1">
    <location>
        <begin position="1386"/>
        <end position="1455"/>
    </location>
</feature>
<feature type="compositionally biased region" description="Acidic residues" evidence="1">
    <location>
        <begin position="698"/>
        <end position="709"/>
    </location>
</feature>
<feature type="compositionally biased region" description="Basic residues" evidence="1">
    <location>
        <begin position="735"/>
        <end position="748"/>
    </location>
</feature>
<dbReference type="PROSITE" id="PS50222">
    <property type="entry name" value="EF_HAND_2"/>
    <property type="match status" value="1"/>
</dbReference>
<gene>
    <name evidence="3" type="ORF">ABB37_10037</name>
</gene>
<feature type="region of interest" description="Disordered" evidence="1">
    <location>
        <begin position="475"/>
        <end position="500"/>
    </location>
</feature>
<dbReference type="VEuPathDB" id="TriTrypDB:LpyrH10_39_0150"/>
<protein>
    <recommendedName>
        <fullName evidence="2">EF-hand domain-containing protein</fullName>
    </recommendedName>
</protein>
<name>A0A0N0DQM3_LEPPY</name>
<feature type="region of interest" description="Disordered" evidence="1">
    <location>
        <begin position="1716"/>
        <end position="1738"/>
    </location>
</feature>
<feature type="region of interest" description="Disordered" evidence="1">
    <location>
        <begin position="1253"/>
        <end position="1273"/>
    </location>
</feature>
<feature type="region of interest" description="Disordered" evidence="1">
    <location>
        <begin position="200"/>
        <end position="253"/>
    </location>
</feature>
<feature type="region of interest" description="Disordered" evidence="1">
    <location>
        <begin position="938"/>
        <end position="1009"/>
    </location>
</feature>
<dbReference type="EMBL" id="LGTL01000039">
    <property type="protein sequence ID" value="KPA73211.1"/>
    <property type="molecule type" value="Genomic_DNA"/>
</dbReference>
<feature type="compositionally biased region" description="Low complexity" evidence="1">
    <location>
        <begin position="940"/>
        <end position="951"/>
    </location>
</feature>
<evidence type="ECO:0000313" key="3">
    <source>
        <dbReference type="EMBL" id="KPA73211.1"/>
    </source>
</evidence>
<feature type="compositionally biased region" description="Polar residues" evidence="1">
    <location>
        <begin position="975"/>
        <end position="986"/>
    </location>
</feature>
<dbReference type="GeneID" id="26910317"/>
<sequence>MAALPRIEYTSTFSLDGVSSPASPHRGRHMPAFFKPIPLKSFTVVVSVVPADQLRRNSPVPTAASAHVTVEGTGGAAGVGGPPSMASSVPATGALSTPGFLMNASFTPASSSFALTKSFGDVFALKKAPGGGGGGGPLVSSGRPDSSFGSFQGFGASSSAAAAAAAAVNGLADPSVSETPVPNSQDSYRVHLLLPARTAQSTASASHSSANHVPAGRQSSLNSCANPSSDDGGNHEELSAATSSLESLRTAKPQQAAQVNEHWVLFQQLVHFVLSVAPRFEPPPTPPGFAFPVDLGLSFVQNTSIFSAAEALQHGRGGGGVAGSPPRQMIGDPSAGGSPAAPSALSTSKAEDPLVRGEEREARRAYMEAYLNAALQCDQVSCLKEVQSFVGYDAYVKSELARFRAMSRLSSRSSIAGSPLSSLMRSSSPSRLNGSPTEFSTRGPLGGSSQGTVSTASSACRRASTIAEAVLPSPTSTAAPLAARHTSGPDSLAASSSRTSEVASPQFTGAFSALPPVLLQSLLPPAAPPLSVLEETSNSPSTAAAAAAAAVALAGSTAQGSAAHTGGGREAIEVTDTPSSAASGGAQQRQIPIKSATTNNPGSSGDGSLSSVVAGQQEQRASRSLTGNESATTAPESAVTATAAAFGKSLAMSRSSSGTHHPLSSWEPPHSSQSPSASGSLILMGVAEVDGKKKGGVDDTEDERDEEDGGGSAESARTAASSIGLSASHPDGVHRHGGGHRHRDRRPRRGDGHHGEARHDARRNQHHVLEQRRRRGEAGETPQLMDTAAEGTATAAAAATATTTAPAILLRAHLKPLIQIAPETERMLTECFRMMDTEGCGYVSAADCLLFHVCATPDTFMETLYLYTGAANLSEEETSSAAAGRTPRGAQLEDLLPAWMRDCEGVVVGNPEYLMSCARFVDAVREILTVSAAMEGASDTTNTAGPAAATAETEKASSAHPHGTAQASVGGEGGSRNTTPASSAPSRSGLPAALAGSQQSRDGSRRAEDTPLPAFAENAGTAAHTGSVHSHSFAGSAPTEDVEVVTSAAAAPTVSLESWIDNYWLLMYSQLFTAVAALVVGAEATELRAALLDIRERAYLEMTAQVAAAVHHAAQQPSQRQGGEGAEAAAETEAPPPTANSPGRLVAGASPPSQLMSPPWVLREVASAVAAQPPILGCFDAFELLSFVYVISETGIGVVSVEDALQWLGTRPVQPATRFSLDEFASLLDVLSCSLPFADVLHCVRRRWSTPAVHSASTEGGGDDGKRGAADGVAASRQQHAHLLRLVSRCAAADPSGGREFNEVVQEQRWRRGRDADGRRCEQCHLARGVLEQQAALLESLSDENARLQQRIAELEAAASAAAQVSSMGPPSTTTTTTTTTTTLTAARKETDEGPPSTVAPPPPASTAAPVGSQRTKDNASPARSHEDAQTDTYVPAHSHTNPSFSSPSPAMAGEHALLPLPHNHAARRTTLELVPVFTAEAGEGGNNRSPVGGGIDANTPRRSSRQARAAATQVARAGPLRYTVPPKYAQRQPQELELSFYLCRAAPRGEEKNGAATAAGAVRSSSSSGSTGAGGGPSAGPSVERLAVRDGAGRRVVALKLSGTVLYILAQDVEQRPARLPLHTDPLSPRLNSPRTPHGASTLAFAPARHSHLNVNGVLGRERNILHPNYADTDGDGGGSPPSFLRCCNVPDSALNAAPSGPDRHGCDPFDRSSIAGNERGVAQPGSRFSTAATRTSIEDQQPQRLVTRVELQAHVWYTMKLRMWWEQRTVDIVVTCAAAAAAALPHRTPSSEGALEGARCVYQGTVRMLDAAAVTGLSSIEVFPRREMLVAYCNALLRYEAEQR</sequence>
<feature type="region of interest" description="Disordered" evidence="1">
    <location>
        <begin position="1111"/>
        <end position="1148"/>
    </location>
</feature>
<feature type="compositionally biased region" description="Polar residues" evidence="1">
    <location>
        <begin position="1728"/>
        <end position="1738"/>
    </location>
</feature>
<evidence type="ECO:0000259" key="2">
    <source>
        <dbReference type="PROSITE" id="PS50222"/>
    </source>
</evidence>
<feature type="region of interest" description="Disordered" evidence="1">
    <location>
        <begin position="650"/>
        <end position="678"/>
    </location>
</feature>
<feature type="region of interest" description="Disordered" evidence="1">
    <location>
        <begin position="315"/>
        <end position="359"/>
    </location>
</feature>
<feature type="compositionally biased region" description="Low complexity" evidence="1">
    <location>
        <begin position="200"/>
        <end position="210"/>
    </location>
</feature>
<feature type="domain" description="EF-hand" evidence="2">
    <location>
        <begin position="823"/>
        <end position="858"/>
    </location>
</feature>
<dbReference type="RefSeq" id="XP_015651650.1">
    <property type="nucleotide sequence ID" value="XM_015809760.1"/>
</dbReference>
<feature type="compositionally biased region" description="Low complexity" evidence="1">
    <location>
        <begin position="414"/>
        <end position="432"/>
    </location>
</feature>
<feature type="compositionally biased region" description="Polar residues" evidence="1">
    <location>
        <begin position="217"/>
        <end position="231"/>
    </location>
</feature>
<feature type="compositionally biased region" description="Low complexity" evidence="1">
    <location>
        <begin position="331"/>
        <end position="348"/>
    </location>
</feature>
<organism evidence="3 4">
    <name type="scientific">Leptomonas pyrrhocoris</name>
    <name type="common">Firebug parasite</name>
    <dbReference type="NCBI Taxonomy" id="157538"/>
    <lineage>
        <taxon>Eukaryota</taxon>
        <taxon>Discoba</taxon>
        <taxon>Euglenozoa</taxon>
        <taxon>Kinetoplastea</taxon>
        <taxon>Metakinetoplastina</taxon>
        <taxon>Trypanosomatida</taxon>
        <taxon>Trypanosomatidae</taxon>
        <taxon>Leishmaniinae</taxon>
        <taxon>Leptomonas</taxon>
    </lineage>
</organism>
<keyword evidence="4" id="KW-1185">Reference proteome</keyword>
<dbReference type="InterPro" id="IPR002048">
    <property type="entry name" value="EF_hand_dom"/>
</dbReference>
<feature type="region of interest" description="Disordered" evidence="1">
    <location>
        <begin position="1555"/>
        <end position="1584"/>
    </location>
</feature>
<evidence type="ECO:0000313" key="4">
    <source>
        <dbReference type="Proteomes" id="UP000037923"/>
    </source>
</evidence>
<dbReference type="OrthoDB" id="243643at2759"/>
<feature type="region of interest" description="Disordered" evidence="1">
    <location>
        <begin position="576"/>
        <end position="638"/>
    </location>
</feature>
<evidence type="ECO:0000256" key="1">
    <source>
        <dbReference type="SAM" id="MobiDB-lite"/>
    </source>
</evidence>
<feature type="compositionally biased region" description="Polar residues" evidence="1">
    <location>
        <begin position="1439"/>
        <end position="1449"/>
    </location>
</feature>
<reference evidence="3 4" key="1">
    <citation type="submission" date="2015-07" db="EMBL/GenBank/DDBJ databases">
        <title>High-quality genome of monoxenous trypanosomatid Leptomonas pyrrhocoris.</title>
        <authorList>
            <person name="Flegontov P."/>
            <person name="Butenko A."/>
            <person name="Firsov S."/>
            <person name="Vlcek C."/>
            <person name="Logacheva M.D."/>
            <person name="Field M."/>
            <person name="Filatov D."/>
            <person name="Flegontova O."/>
            <person name="Gerasimov E."/>
            <person name="Jackson A.P."/>
            <person name="Kelly S."/>
            <person name="Opperdoes F."/>
            <person name="O'Reilly A."/>
            <person name="Votypka J."/>
            <person name="Yurchenko V."/>
            <person name="Lukes J."/>
        </authorList>
    </citation>
    <scope>NUCLEOTIDE SEQUENCE [LARGE SCALE GENOMIC DNA]</scope>
    <source>
        <strain evidence="3">H10</strain>
    </source>
</reference>
<feature type="compositionally biased region" description="Polar residues" evidence="1">
    <location>
        <begin position="576"/>
        <end position="601"/>
    </location>
</feature>
<comment type="caution">
    <text evidence="3">The sequence shown here is derived from an EMBL/GenBank/DDBJ whole genome shotgun (WGS) entry which is preliminary data.</text>
</comment>
<feature type="compositionally biased region" description="Polar residues" evidence="1">
    <location>
        <begin position="613"/>
        <end position="630"/>
    </location>
</feature>
<dbReference type="OMA" id="ECFRMMD"/>
<feature type="region of interest" description="Disordered" evidence="1">
    <location>
        <begin position="1482"/>
        <end position="1506"/>
    </location>
</feature>
<dbReference type="GO" id="GO:0005509">
    <property type="term" value="F:calcium ion binding"/>
    <property type="evidence" value="ECO:0007669"/>
    <property type="project" value="InterPro"/>
</dbReference>
<feature type="compositionally biased region" description="Low complexity" evidence="1">
    <location>
        <begin position="1555"/>
        <end position="1571"/>
    </location>
</feature>
<accession>A0A0N0DQM3</accession>
<feature type="compositionally biased region" description="Low complexity" evidence="1">
    <location>
        <begin position="239"/>
        <end position="251"/>
    </location>
</feature>
<feature type="region of interest" description="Disordered" evidence="1">
    <location>
        <begin position="414"/>
        <end position="454"/>
    </location>
</feature>
<feature type="compositionally biased region" description="Basic and acidic residues" evidence="1">
    <location>
        <begin position="749"/>
        <end position="771"/>
    </location>
</feature>
<proteinExistence type="predicted"/>
<feature type="region of interest" description="Disordered" evidence="1">
    <location>
        <begin position="1362"/>
        <end position="1381"/>
    </location>
</feature>
<feature type="compositionally biased region" description="Low complexity" evidence="1">
    <location>
        <begin position="602"/>
        <end position="611"/>
    </location>
</feature>
<feature type="compositionally biased region" description="Low complexity" evidence="1">
    <location>
        <begin position="668"/>
        <end position="678"/>
    </location>
</feature>